<dbReference type="Pfam" id="PF03797">
    <property type="entry name" value="Autotransporter"/>
    <property type="match status" value="1"/>
</dbReference>
<evidence type="ECO:0000259" key="2">
    <source>
        <dbReference type="PROSITE" id="PS51208"/>
    </source>
</evidence>
<accession>A0ABX2KXZ5</accession>
<dbReference type="SMART" id="SM00869">
    <property type="entry name" value="Autotransporter"/>
    <property type="match status" value="1"/>
</dbReference>
<dbReference type="NCBIfam" id="TIGR01414">
    <property type="entry name" value="autotrans_barl"/>
    <property type="match status" value="1"/>
</dbReference>
<dbReference type="PROSITE" id="PS51208">
    <property type="entry name" value="AUTOTRANSPORTER"/>
    <property type="match status" value="1"/>
</dbReference>
<evidence type="ECO:0000313" key="3">
    <source>
        <dbReference type="EMBL" id="NUB18721.1"/>
    </source>
</evidence>
<organism evidence="3 4">
    <name type="scientific">Azospirillum formosense</name>
    <dbReference type="NCBI Taxonomy" id="861533"/>
    <lineage>
        <taxon>Bacteria</taxon>
        <taxon>Pseudomonadati</taxon>
        <taxon>Pseudomonadota</taxon>
        <taxon>Alphaproteobacteria</taxon>
        <taxon>Rhodospirillales</taxon>
        <taxon>Azospirillaceae</taxon>
        <taxon>Azospirillum</taxon>
    </lineage>
</organism>
<dbReference type="InterPro" id="IPR036709">
    <property type="entry name" value="Autotransporte_beta_dom_sf"/>
</dbReference>
<feature type="domain" description="Autotransporter" evidence="2">
    <location>
        <begin position="599"/>
        <end position="876"/>
    </location>
</feature>
<keyword evidence="1" id="KW-0732">Signal</keyword>
<dbReference type="RefSeq" id="WP_174438000.1">
    <property type="nucleotide sequence ID" value="NZ_BAABCC010000050.1"/>
</dbReference>
<gene>
    <name evidence="3" type="ORF">GBZ26_05745</name>
</gene>
<comment type="caution">
    <text evidence="3">The sequence shown here is derived from an EMBL/GenBank/DDBJ whole genome shotgun (WGS) entry which is preliminary data.</text>
</comment>
<dbReference type="InterPro" id="IPR006315">
    <property type="entry name" value="OM_autotransptr_brl_dom"/>
</dbReference>
<evidence type="ECO:0000256" key="1">
    <source>
        <dbReference type="SAM" id="SignalP"/>
    </source>
</evidence>
<proteinExistence type="predicted"/>
<feature type="chain" id="PRO_5046207502" evidence="1">
    <location>
        <begin position="39"/>
        <end position="876"/>
    </location>
</feature>
<dbReference type="InterPro" id="IPR005546">
    <property type="entry name" value="Autotransporte_beta"/>
</dbReference>
<evidence type="ECO:0000313" key="4">
    <source>
        <dbReference type="Proteomes" id="UP000639419"/>
    </source>
</evidence>
<keyword evidence="4" id="KW-1185">Reference proteome</keyword>
<feature type="signal peptide" evidence="1">
    <location>
        <begin position="1"/>
        <end position="38"/>
    </location>
</feature>
<sequence length="876" mass="89981">MSRQITDNSLRTSRPRTTFRTLALSSAALSILSQAALAESYTFTTAPGGTLTYAPAILSGTNTNITSYSSSFKWIYVLLPFTVTTTGTYSATSTTTSVVNTTFFLTGTYTPTTTYPPVTPISQFFISNFSGGNTTSFPTLSLVEGTTYSVLVAFNQTTAGTYPYTVTLTFDGPGCTQINEHVCTVTVPVDPDPPPAVTPETPVTPVQPVVPTVIDVSQSYFTQADSQARGETITFAGGKLLATATATLTQPVTIQASGGTIDANGNTVTLSGTLTNAGQLTIADTAGGGEVAINGVLRGGTLYVQPNSVLRGTGLIAAPGTILGTLRPGNSPGTLTFGASQTLGNGASLVLDIDGTGTGTGAGNYSRVIVLGTGNSFTVGSGTTIAPQLRGLTGSANNSYNPAMGTRFANVVFAEGGINGSFARLTQPGSGLLPGTRFDTVYNANATGTTSAVDLYVTPTSYGNLAATGTSQTRNQAAAGAAIDAIRPAAGTKPTGDVKTVFDALYPLGAPDVTVALDQVSGVIHADAAAADLGTRRRFGDVVASRQAALRERPDSVTRVSQKALSGFQLVADGQGAKAAGGTAGNDPAANGSGLAAGNAQAGWSTWARAFGAFSDTNGDGSAAGFSTRGGGAMVGIDREVLSGFNLGMGFGYARTEVKARDGGGRTEADSYQAVLYGGWTNDALFVDGNVGYAFNHYDSKRGISFGSLNRTAVADYNGNDLSAALTTGYRLKFDAYNVEPSVGIRWDHITRNSFTETGANALNLSADDLSKNAVRSSIGARVWRGFATEGGMKLEPELRARWDHEFLDDAVTSTASLGGAGFTVQSPRTGRDAAVLGAGIAAVLDSSLKFYADYDATLSDNTTAHAVTAGFKLTW</sequence>
<reference evidence="3 4" key="1">
    <citation type="submission" date="2019-10" db="EMBL/GenBank/DDBJ databases">
        <title>Genome sequence of Azospirillum formosense CC-Nfb-7.</title>
        <authorList>
            <person name="Ambrosini A."/>
            <person name="Sant'Anna F.H."/>
            <person name="Cassan F.D."/>
            <person name="Souza E.M."/>
            <person name="Passaglia L.M.P."/>
        </authorList>
    </citation>
    <scope>NUCLEOTIDE SEQUENCE [LARGE SCALE GENOMIC DNA]</scope>
    <source>
        <strain evidence="3 4">CC-NFb-7</strain>
    </source>
</reference>
<name>A0ABX2KXZ5_9PROT</name>
<dbReference type="Proteomes" id="UP000639419">
    <property type="component" value="Unassembled WGS sequence"/>
</dbReference>
<dbReference type="SUPFAM" id="SSF103515">
    <property type="entry name" value="Autotransporter"/>
    <property type="match status" value="1"/>
</dbReference>
<dbReference type="Gene3D" id="2.40.128.130">
    <property type="entry name" value="Autotransporter beta-domain"/>
    <property type="match status" value="1"/>
</dbReference>
<protein>
    <submittedName>
        <fullName evidence="3">Autotransporter domain-containing protein</fullName>
    </submittedName>
</protein>
<dbReference type="EMBL" id="WHOR01000025">
    <property type="protein sequence ID" value="NUB18721.1"/>
    <property type="molecule type" value="Genomic_DNA"/>
</dbReference>